<dbReference type="SUPFAM" id="SSF51556">
    <property type="entry name" value="Metallo-dependent hydrolases"/>
    <property type="match status" value="1"/>
</dbReference>
<dbReference type="Gene3D" id="3.10.310.70">
    <property type="match status" value="1"/>
</dbReference>
<dbReference type="Gene3D" id="3.20.20.140">
    <property type="entry name" value="Metal-dependent hydrolases"/>
    <property type="match status" value="1"/>
</dbReference>
<feature type="chain" id="PRO_5018297437" evidence="1">
    <location>
        <begin position="23"/>
        <end position="572"/>
    </location>
</feature>
<evidence type="ECO:0000313" key="4">
    <source>
        <dbReference type="Proteomes" id="UP000280708"/>
    </source>
</evidence>
<keyword evidence="1" id="KW-0732">Signal</keyword>
<protein>
    <submittedName>
        <fullName evidence="3">Amidohydrolase</fullName>
    </submittedName>
</protein>
<feature type="signal peptide" evidence="1">
    <location>
        <begin position="1"/>
        <end position="22"/>
    </location>
</feature>
<feature type="domain" description="Amidohydrolase 3" evidence="2">
    <location>
        <begin position="72"/>
        <end position="566"/>
    </location>
</feature>
<evidence type="ECO:0000256" key="1">
    <source>
        <dbReference type="SAM" id="SignalP"/>
    </source>
</evidence>
<name>A0A3G2UPB8_SPHYA</name>
<dbReference type="InterPro" id="IPR032466">
    <property type="entry name" value="Metal_Hydrolase"/>
</dbReference>
<gene>
    <name evidence="3" type="ORF">EBF16_08810</name>
</gene>
<accession>A0A3G2UPB8</accession>
<dbReference type="SUPFAM" id="SSF51338">
    <property type="entry name" value="Composite domain of metallo-dependent hydrolases"/>
    <property type="match status" value="1"/>
</dbReference>
<organism evidence="3 4">
    <name type="scientific">Sphingobium yanoikuyae</name>
    <name type="common">Sphingomonas yanoikuyae</name>
    <dbReference type="NCBI Taxonomy" id="13690"/>
    <lineage>
        <taxon>Bacteria</taxon>
        <taxon>Pseudomonadati</taxon>
        <taxon>Pseudomonadota</taxon>
        <taxon>Alphaproteobacteria</taxon>
        <taxon>Sphingomonadales</taxon>
        <taxon>Sphingomonadaceae</taxon>
        <taxon>Sphingobium</taxon>
    </lineage>
</organism>
<dbReference type="CDD" id="cd01300">
    <property type="entry name" value="YtcJ_like"/>
    <property type="match status" value="1"/>
</dbReference>
<dbReference type="InterPro" id="IPR013108">
    <property type="entry name" value="Amidohydro_3"/>
</dbReference>
<dbReference type="InterPro" id="IPR033932">
    <property type="entry name" value="YtcJ-like"/>
</dbReference>
<evidence type="ECO:0000313" key="3">
    <source>
        <dbReference type="EMBL" id="AYO77030.1"/>
    </source>
</evidence>
<sequence length="572" mass="62066">MKNSLYAVSMLASMMVGTPVFAAPADMLLFNGKVLTVDKAFSIRSAVAVKDGKIVAVGGSELIKRYPDAQRIDLRGRTLMPGFIDTHLHVSGLSHRSVEPDKAKSISEIQQMVAAKAKELGPGEWISGYGWDEALLADKRVPTRADLDAAAPNNPVILTRAGGHSSVSNSAALKLAGIDASTPEPEGGMIERSVGNEPNGIIRERSDLVARLVPLDSKEQMRPSYIAKLKWLLSLGITTVMEAYTSIDDEPEGKGGIGKGGPNDAFASGRHSWAEFRSIYAEMGADLPRMITYIAWPGAERLKAFPYHTGYGDDRLKLGPIGESPYDGGFTGPTAFTKEDYKGLPGFRGKTFYSQDVAREIVSVSGALGWQVGIHAIGDQAIEDMAAIYDVELKAHPKADHRWFLSHFTMIPSVETMKMMAANGTWAAAQPNFLYNLEGRYEQTLDGYRLEHNNPVALPLKAGVKMVFGSDNLPIGPMVGLYTAITRKGPDGKVFGPEEAVSREEAIRLYTEKAAYLGWDEQKKGTLEVGKFADMIVLDQDPMTASENDLLSAKVDMTMIGGKVVYQRSVGE</sequence>
<evidence type="ECO:0000259" key="2">
    <source>
        <dbReference type="Pfam" id="PF07969"/>
    </source>
</evidence>
<dbReference type="GO" id="GO:0016810">
    <property type="term" value="F:hydrolase activity, acting on carbon-nitrogen (but not peptide) bonds"/>
    <property type="evidence" value="ECO:0007669"/>
    <property type="project" value="InterPro"/>
</dbReference>
<dbReference type="Pfam" id="PF07969">
    <property type="entry name" value="Amidohydro_3"/>
    <property type="match status" value="1"/>
</dbReference>
<dbReference type="PANTHER" id="PTHR22642:SF2">
    <property type="entry name" value="PROTEIN LONG AFTER FAR-RED 3"/>
    <property type="match status" value="1"/>
</dbReference>
<reference evidence="3 4" key="1">
    <citation type="submission" date="2018-10" db="EMBL/GenBank/DDBJ databases">
        <title>Characterization and genome analysis of a novel bacterium Sphingobium yanoikuyae SJTF8 capable of degrading PAHs.</title>
        <authorList>
            <person name="Yin C."/>
            <person name="Xiong W."/>
            <person name="Liang R."/>
        </authorList>
    </citation>
    <scope>NUCLEOTIDE SEQUENCE [LARGE SCALE GENOMIC DNA]</scope>
    <source>
        <strain evidence="3 4">SJTF8</strain>
    </source>
</reference>
<dbReference type="RefSeq" id="WP_122129570.1">
    <property type="nucleotide sequence ID" value="NZ_CP033230.1"/>
</dbReference>
<dbReference type="Gene3D" id="2.30.40.10">
    <property type="entry name" value="Urease, subunit C, domain 1"/>
    <property type="match status" value="1"/>
</dbReference>
<dbReference type="EMBL" id="CP033230">
    <property type="protein sequence ID" value="AYO77030.1"/>
    <property type="molecule type" value="Genomic_DNA"/>
</dbReference>
<dbReference type="AlphaFoldDB" id="A0A3G2UPB8"/>
<keyword evidence="3" id="KW-0378">Hydrolase</keyword>
<dbReference type="PANTHER" id="PTHR22642">
    <property type="entry name" value="IMIDAZOLONEPROPIONASE"/>
    <property type="match status" value="1"/>
</dbReference>
<proteinExistence type="predicted"/>
<dbReference type="InterPro" id="IPR011059">
    <property type="entry name" value="Metal-dep_hydrolase_composite"/>
</dbReference>
<dbReference type="Proteomes" id="UP000280708">
    <property type="component" value="Chromosome"/>
</dbReference>